<dbReference type="EMBL" id="CP003697">
    <property type="protein sequence ID" value="AGF71739.1"/>
    <property type="molecule type" value="Genomic_DNA"/>
</dbReference>
<feature type="chain" id="PRO_5004015683" description="Long Rib domain-containing protein" evidence="1">
    <location>
        <begin position="33"/>
        <end position="167"/>
    </location>
</feature>
<dbReference type="eggNOG" id="ENOG5031XYP">
    <property type="taxonomic scope" value="Bacteria"/>
</dbReference>
<evidence type="ECO:0000313" key="4">
    <source>
        <dbReference type="Proteomes" id="UP000011723"/>
    </source>
</evidence>
<sequence length="167" mass="17710">MFSRKLFSALTAAAIGGTALVAPITSTPQAHAAEVAGGQTSREVADPQLFTYTSLYILQGDTDTFTPLRDDLPAGTALTLDEGAGLEELRADGWSLSITDNILTVTAPRHAEGYYRIPVLVTHPDQSTQASSAVVFVDYLADIPLSVMIPVAPYLHLKQSSTSSTMV</sequence>
<dbReference type="OrthoDB" id="4427557at2"/>
<accession>M1MVI4</accession>
<evidence type="ECO:0000313" key="3">
    <source>
        <dbReference type="EMBL" id="AGF71739.1"/>
    </source>
</evidence>
<dbReference type="AlphaFoldDB" id="M1MVI4"/>
<reference evidence="3 4" key="1">
    <citation type="journal article" date="2012" name="Stand. Genomic Sci.">
        <title>Genome sequence of the halotolerant bacterium Corynebacterium halotolerans type strain YIM 70093(T) (= DSM 44683(T)).</title>
        <authorList>
            <person name="Ruckert C."/>
            <person name="Albersmeier A."/>
            <person name="Al-Dilaimi A."/>
            <person name="Niehaus K."/>
            <person name="Szczepanowski R."/>
            <person name="Kalinowski J."/>
        </authorList>
    </citation>
    <scope>NUCLEOTIDE SEQUENCE [LARGE SCALE GENOMIC DNA]</scope>
    <source>
        <strain evidence="3">YIM 70093</strain>
    </source>
</reference>
<dbReference type="RefSeq" id="WP_015400158.1">
    <property type="nucleotide sequence ID" value="NC_020302.1"/>
</dbReference>
<evidence type="ECO:0000259" key="2">
    <source>
        <dbReference type="Pfam" id="PF18957"/>
    </source>
</evidence>
<dbReference type="HOGENOM" id="CLU_1591754_0_0_11"/>
<dbReference type="KEGG" id="chn:A605_03640"/>
<organism evidence="3 4">
    <name type="scientific">Corynebacterium halotolerans YIM 70093 = DSM 44683</name>
    <dbReference type="NCBI Taxonomy" id="1121362"/>
    <lineage>
        <taxon>Bacteria</taxon>
        <taxon>Bacillati</taxon>
        <taxon>Actinomycetota</taxon>
        <taxon>Actinomycetes</taxon>
        <taxon>Mycobacteriales</taxon>
        <taxon>Corynebacteriaceae</taxon>
        <taxon>Corynebacterium</taxon>
    </lineage>
</organism>
<feature type="signal peptide" evidence="1">
    <location>
        <begin position="1"/>
        <end position="32"/>
    </location>
</feature>
<evidence type="ECO:0000256" key="1">
    <source>
        <dbReference type="SAM" id="SignalP"/>
    </source>
</evidence>
<dbReference type="PATRIC" id="fig|1121362.3.peg.732"/>
<gene>
    <name evidence="3" type="ORF">A605_03640</name>
</gene>
<feature type="domain" description="Long Rib" evidence="2">
    <location>
        <begin position="51"/>
        <end position="137"/>
    </location>
</feature>
<proteinExistence type="predicted"/>
<dbReference type="InterPro" id="IPR044055">
    <property type="entry name" value="RibLong"/>
</dbReference>
<dbReference type="Proteomes" id="UP000011723">
    <property type="component" value="Chromosome"/>
</dbReference>
<keyword evidence="4" id="KW-1185">Reference proteome</keyword>
<name>M1MVI4_9CORY</name>
<dbReference type="Pfam" id="PF18957">
    <property type="entry name" value="RibLong"/>
    <property type="match status" value="1"/>
</dbReference>
<keyword evidence="1" id="KW-0732">Signal</keyword>
<protein>
    <recommendedName>
        <fullName evidence="2">Long Rib domain-containing protein</fullName>
    </recommendedName>
</protein>